<evidence type="ECO:0000313" key="2">
    <source>
        <dbReference type="EMBL" id="KAL2650981.1"/>
    </source>
</evidence>
<proteinExistence type="predicted"/>
<dbReference type="InterPro" id="IPR040340">
    <property type="entry name" value="CEST/Y3IP1"/>
</dbReference>
<reference evidence="2 3" key="1">
    <citation type="submission" date="2024-09" db="EMBL/GenBank/DDBJ databases">
        <title>Chromosome-scale assembly of Riccia fluitans.</title>
        <authorList>
            <person name="Paukszto L."/>
            <person name="Sawicki J."/>
            <person name="Karawczyk K."/>
            <person name="Piernik-Szablinska J."/>
            <person name="Szczecinska M."/>
            <person name="Mazdziarz M."/>
        </authorList>
    </citation>
    <scope>NUCLEOTIDE SEQUENCE [LARGE SCALE GENOMIC DNA]</scope>
    <source>
        <strain evidence="2">Rf_01</strain>
        <tissue evidence="2">Aerial parts of the thallus</tissue>
    </source>
</reference>
<comment type="caution">
    <text evidence="2">The sequence shown here is derived from an EMBL/GenBank/DDBJ whole genome shotgun (WGS) entry which is preliminary data.</text>
</comment>
<organism evidence="2 3">
    <name type="scientific">Riccia fluitans</name>
    <dbReference type="NCBI Taxonomy" id="41844"/>
    <lineage>
        <taxon>Eukaryota</taxon>
        <taxon>Viridiplantae</taxon>
        <taxon>Streptophyta</taxon>
        <taxon>Embryophyta</taxon>
        <taxon>Marchantiophyta</taxon>
        <taxon>Marchantiopsida</taxon>
        <taxon>Marchantiidae</taxon>
        <taxon>Marchantiales</taxon>
        <taxon>Ricciaceae</taxon>
        <taxon>Riccia</taxon>
    </lineage>
</organism>
<protein>
    <recommendedName>
        <fullName evidence="4">Protein CHLOROPLAST ENHANCING STRESS TOLERANCE, chloroplastic</fullName>
    </recommendedName>
</protein>
<dbReference type="AlphaFoldDB" id="A0ABD1ZJ99"/>
<evidence type="ECO:0000313" key="3">
    <source>
        <dbReference type="Proteomes" id="UP001605036"/>
    </source>
</evidence>
<dbReference type="PANTHER" id="PTHR33672">
    <property type="entry name" value="YCF3-INTERACTING PROTEIN 1, CHLOROPLASTIC"/>
    <property type="match status" value="1"/>
</dbReference>
<sequence length="279" mass="31191">MASTSMQLRGLGLSCKPSTGVTGLGFAQTSAKCNSRVELGYLGLNSSEFWPGNNETKGRWIASGKRRRRFLILQAVEDSFDATSVALEEEEEQELSPEDEQDQRDVSEILRVIELLRKKRDMTFNEVRLTVMIEDPREVERRRQLGIEDDRGCSKEDMANALLEVYEGRLPQDRLVLRELAKEMLNWPNLEEEIAASRLPATSSPYAKVTDTGVDPRIAAERAKVDWDTAADITPGEGKKDLGETLPPVVGYSFLYLVSFIPVIIGVAVVVILFLNSLQ</sequence>
<keyword evidence="1" id="KW-0472">Membrane</keyword>
<evidence type="ECO:0000256" key="1">
    <source>
        <dbReference type="SAM" id="Phobius"/>
    </source>
</evidence>
<keyword evidence="1" id="KW-1133">Transmembrane helix</keyword>
<dbReference type="Proteomes" id="UP001605036">
    <property type="component" value="Unassembled WGS sequence"/>
</dbReference>
<feature type="transmembrane region" description="Helical" evidence="1">
    <location>
        <begin position="254"/>
        <end position="275"/>
    </location>
</feature>
<dbReference type="PANTHER" id="PTHR33672:SF3">
    <property type="entry name" value="YCF3-INTERACTING PROTEIN 1, CHLOROPLASTIC"/>
    <property type="match status" value="1"/>
</dbReference>
<gene>
    <name evidence="2" type="ORF">R1flu_019109</name>
</gene>
<accession>A0ABD1ZJ99</accession>
<evidence type="ECO:0008006" key="4">
    <source>
        <dbReference type="Google" id="ProtNLM"/>
    </source>
</evidence>
<keyword evidence="1" id="KW-0812">Transmembrane</keyword>
<name>A0ABD1ZJ99_9MARC</name>
<keyword evidence="3" id="KW-1185">Reference proteome</keyword>
<dbReference type="EMBL" id="JBHFFA010000001">
    <property type="protein sequence ID" value="KAL2650981.1"/>
    <property type="molecule type" value="Genomic_DNA"/>
</dbReference>